<keyword evidence="1" id="KW-0472">Membrane</keyword>
<evidence type="ECO:0008006" key="4">
    <source>
        <dbReference type="Google" id="ProtNLM"/>
    </source>
</evidence>
<keyword evidence="1" id="KW-1133">Transmembrane helix</keyword>
<organism evidence="2 3">
    <name type="scientific">Peribacillus frigoritolerans</name>
    <dbReference type="NCBI Taxonomy" id="450367"/>
    <lineage>
        <taxon>Bacteria</taxon>
        <taxon>Bacillati</taxon>
        <taxon>Bacillota</taxon>
        <taxon>Bacilli</taxon>
        <taxon>Bacillales</taxon>
        <taxon>Bacillaceae</taxon>
        <taxon>Peribacillus</taxon>
    </lineage>
</organism>
<dbReference type="InterPro" id="IPR029151">
    <property type="entry name" value="Sensor-like_sf"/>
</dbReference>
<dbReference type="SUPFAM" id="SSF103190">
    <property type="entry name" value="Sensory domain-like"/>
    <property type="match status" value="1"/>
</dbReference>
<dbReference type="EMBL" id="JAUCFI010000003">
    <property type="protein sequence ID" value="MDM5283339.1"/>
    <property type="molecule type" value="Genomic_DNA"/>
</dbReference>
<gene>
    <name evidence="2" type="ORF">QUF85_08490</name>
</gene>
<sequence>MKTRHKFTTYLLIVILPLIFLSIIYWMHLERSLLKERQEQAEWAGTVYQEYIDQVIRETKENLELLSLSSSVLYMDDKKTELLMNWIKDTDSRYAGVYWLNRDGVSISGTNKNFHHYYLIEQNDMERAVKTQKAVVAGTKELYNAHFNYFSIFAPILDQDKKVQGFLLAHIRLDHMEKILKMLSPGHTFILETKDKTRILDINAEGFNGHST</sequence>
<evidence type="ECO:0000256" key="1">
    <source>
        <dbReference type="SAM" id="Phobius"/>
    </source>
</evidence>
<dbReference type="RefSeq" id="WP_289349381.1">
    <property type="nucleotide sequence ID" value="NZ_JAUCFI010000003.1"/>
</dbReference>
<dbReference type="Gene3D" id="3.30.450.20">
    <property type="entry name" value="PAS domain"/>
    <property type="match status" value="2"/>
</dbReference>
<keyword evidence="1" id="KW-0812">Transmembrane</keyword>
<dbReference type="Proteomes" id="UP001238973">
    <property type="component" value="Unassembled WGS sequence"/>
</dbReference>
<evidence type="ECO:0000313" key="3">
    <source>
        <dbReference type="Proteomes" id="UP001238973"/>
    </source>
</evidence>
<comment type="caution">
    <text evidence="2">The sequence shown here is derived from an EMBL/GenBank/DDBJ whole genome shotgun (WGS) entry which is preliminary data.</text>
</comment>
<dbReference type="AlphaFoldDB" id="A0AAJ1QLQ3"/>
<name>A0AAJ1QLQ3_9BACI</name>
<reference evidence="2" key="1">
    <citation type="submission" date="2023-06" db="EMBL/GenBank/DDBJ databases">
        <title>Comparative genomics of Bacillaceae isolates and their secondary metabolite potential.</title>
        <authorList>
            <person name="Song L."/>
            <person name="Nielsen L.J."/>
            <person name="Mohite O."/>
            <person name="Xu X."/>
            <person name="Weber T."/>
            <person name="Kovacs A.T."/>
        </authorList>
    </citation>
    <scope>NUCLEOTIDE SEQUENCE</scope>
    <source>
        <strain evidence="2">G1S1</strain>
    </source>
</reference>
<accession>A0AAJ1QLQ3</accession>
<feature type="transmembrane region" description="Helical" evidence="1">
    <location>
        <begin position="7"/>
        <end position="27"/>
    </location>
</feature>
<proteinExistence type="predicted"/>
<evidence type="ECO:0000313" key="2">
    <source>
        <dbReference type="EMBL" id="MDM5283339.1"/>
    </source>
</evidence>
<protein>
    <recommendedName>
        <fullName evidence="4">Cache domain-containing protein</fullName>
    </recommendedName>
</protein>